<evidence type="ECO:0000256" key="6">
    <source>
        <dbReference type="ARBA" id="ARBA00023163"/>
    </source>
</evidence>
<keyword evidence="3" id="KW-0862">Zinc</keyword>
<feature type="domain" description="Dof-type" evidence="10">
    <location>
        <begin position="144"/>
        <end position="198"/>
    </location>
</feature>
<sequence length="517" mass="55548">MELAGAAHPQPPESDVAPPRTPPQAPAEILVRLFKLAASYKVEHRYRDDVCQLIIARFAYHTVHGQDSCKDTGDTRITEENSCTPPDLNLSQPNNSGLNSSSACENQTSNGDEMTEPESTLEAAKTEGDGSNKEKVLKKPDKILPCPRCNSMDTKFCYYNNYNIHQPRHFCRGCQRYWTAGGSMRNLPVGAGRRKSKSSSTNCNGILIPGDSLSAPGGDASVIPLPIKENQPAVKFGSDSTLPNSMASLLRVEEQNKNSNPASTAHPRNGENQTCPPSATTSDNPRIESVKVAVGVHQNGITGDCNGVTPMPPIPCFPGAPFMYPWNPAWNGVPAMAAPVCPVPAEPANCSENGHGGNIQWNFPPMVPMPGFCGPPIPFPVMPPSIWPLVSPWPNGAWSAPWLGPAYNMSAAPPTSSSTCSDSGSPVLGKHPRDSEPQGGEKAERSLWIPKTLRIDDPDEAAKSSIWTTLGIEPGERGMFRAFQPKSGGREQMSNAARVMQANPAAQSRFASFQETT</sequence>
<keyword evidence="1" id="KW-0479">Metal-binding</keyword>
<accession>A0A9R1NJV9</accession>
<dbReference type="EMBL" id="LT934113">
    <property type="protein sequence ID" value="VAH26291.1"/>
    <property type="molecule type" value="Genomic_DNA"/>
</dbReference>
<dbReference type="GO" id="GO:0003677">
    <property type="term" value="F:DNA binding"/>
    <property type="evidence" value="ECO:0007669"/>
    <property type="project" value="UniProtKB-UniRule"/>
</dbReference>
<dbReference type="GO" id="GO:0003700">
    <property type="term" value="F:DNA-binding transcription factor activity"/>
    <property type="evidence" value="ECO:0007669"/>
    <property type="project" value="InterPro"/>
</dbReference>
<feature type="compositionally biased region" description="Low complexity" evidence="9">
    <location>
        <begin position="411"/>
        <end position="426"/>
    </location>
</feature>
<evidence type="ECO:0000259" key="10">
    <source>
        <dbReference type="PROSITE" id="PS50884"/>
    </source>
</evidence>
<dbReference type="PROSITE" id="PS01361">
    <property type="entry name" value="ZF_DOF_1"/>
    <property type="match status" value="1"/>
</dbReference>
<dbReference type="OMA" id="NNSSECE"/>
<name>A0A9R1NJV9_TRITD</name>
<feature type="region of interest" description="Disordered" evidence="9">
    <location>
        <begin position="411"/>
        <end position="447"/>
    </location>
</feature>
<evidence type="ECO:0000256" key="4">
    <source>
        <dbReference type="ARBA" id="ARBA00023015"/>
    </source>
</evidence>
<dbReference type="PANTHER" id="PTHR31089:SF1">
    <property type="entry name" value="CYCLIC DOF FACTOR 3"/>
    <property type="match status" value="1"/>
</dbReference>
<evidence type="ECO:0000256" key="1">
    <source>
        <dbReference type="ARBA" id="ARBA00022723"/>
    </source>
</evidence>
<feature type="region of interest" description="Disordered" evidence="9">
    <location>
        <begin position="65"/>
        <end position="135"/>
    </location>
</feature>
<evidence type="ECO:0000256" key="2">
    <source>
        <dbReference type="ARBA" id="ARBA00022771"/>
    </source>
</evidence>
<evidence type="ECO:0000256" key="7">
    <source>
        <dbReference type="ARBA" id="ARBA00023242"/>
    </source>
</evidence>
<evidence type="ECO:0000256" key="3">
    <source>
        <dbReference type="ARBA" id="ARBA00022833"/>
    </source>
</evidence>
<keyword evidence="5 8" id="KW-0238">DNA-binding</keyword>
<dbReference type="Pfam" id="PF02701">
    <property type="entry name" value="Zn_ribbon_Dof"/>
    <property type="match status" value="1"/>
</dbReference>
<feature type="compositionally biased region" description="Polar residues" evidence="9">
    <location>
        <begin position="80"/>
        <end position="112"/>
    </location>
</feature>
<dbReference type="GO" id="GO:0005634">
    <property type="term" value="C:nucleus"/>
    <property type="evidence" value="ECO:0007669"/>
    <property type="project" value="UniProtKB-SubCell"/>
</dbReference>
<feature type="compositionally biased region" description="Basic and acidic residues" evidence="9">
    <location>
        <begin position="124"/>
        <end position="135"/>
    </location>
</feature>
<reference evidence="11 12" key="1">
    <citation type="submission" date="2017-09" db="EMBL/GenBank/DDBJ databases">
        <authorList>
            <consortium name="International Durum Wheat Genome Sequencing Consortium (IDWGSC)"/>
            <person name="Milanesi L."/>
        </authorList>
    </citation>
    <scope>NUCLEOTIDE SEQUENCE [LARGE SCALE GENOMIC DNA]</scope>
    <source>
        <strain evidence="12">cv. Svevo</strain>
    </source>
</reference>
<protein>
    <recommendedName>
        <fullName evidence="10">Dof-type domain-containing protein</fullName>
    </recommendedName>
</protein>
<dbReference type="Proteomes" id="UP000324705">
    <property type="component" value="Chromosome 2A"/>
</dbReference>
<keyword evidence="6" id="KW-0804">Transcription</keyword>
<proteinExistence type="predicted"/>
<dbReference type="InterPro" id="IPR003851">
    <property type="entry name" value="Znf_Dof"/>
</dbReference>
<evidence type="ECO:0000313" key="11">
    <source>
        <dbReference type="EMBL" id="VAH26291.1"/>
    </source>
</evidence>
<keyword evidence="12" id="KW-1185">Reference proteome</keyword>
<feature type="compositionally biased region" description="Polar residues" evidence="9">
    <location>
        <begin position="270"/>
        <end position="284"/>
    </location>
</feature>
<evidence type="ECO:0000256" key="5">
    <source>
        <dbReference type="ARBA" id="ARBA00023125"/>
    </source>
</evidence>
<organism evidence="11 12">
    <name type="scientific">Triticum turgidum subsp. durum</name>
    <name type="common">Durum wheat</name>
    <name type="synonym">Triticum durum</name>
    <dbReference type="NCBI Taxonomy" id="4567"/>
    <lineage>
        <taxon>Eukaryota</taxon>
        <taxon>Viridiplantae</taxon>
        <taxon>Streptophyta</taxon>
        <taxon>Embryophyta</taxon>
        <taxon>Tracheophyta</taxon>
        <taxon>Spermatophyta</taxon>
        <taxon>Magnoliopsida</taxon>
        <taxon>Liliopsida</taxon>
        <taxon>Poales</taxon>
        <taxon>Poaceae</taxon>
        <taxon>BOP clade</taxon>
        <taxon>Pooideae</taxon>
        <taxon>Triticodae</taxon>
        <taxon>Triticeae</taxon>
        <taxon>Triticinae</taxon>
        <taxon>Triticum</taxon>
    </lineage>
</organism>
<gene>
    <name evidence="11" type="ORF">TRITD_2Av1G026530</name>
</gene>
<evidence type="ECO:0000313" key="12">
    <source>
        <dbReference type="Proteomes" id="UP000324705"/>
    </source>
</evidence>
<feature type="compositionally biased region" description="Basic and acidic residues" evidence="9">
    <location>
        <begin position="67"/>
        <end position="79"/>
    </location>
</feature>
<evidence type="ECO:0000256" key="9">
    <source>
        <dbReference type="SAM" id="MobiDB-lite"/>
    </source>
</evidence>
<dbReference type="Gramene" id="TRITD2Av1G026530.2">
    <property type="protein sequence ID" value="TRITD2Av1G026530.2"/>
    <property type="gene ID" value="TRITD2Av1G026530"/>
</dbReference>
<feature type="compositionally biased region" description="Basic and acidic residues" evidence="9">
    <location>
        <begin position="431"/>
        <end position="445"/>
    </location>
</feature>
<feature type="region of interest" description="Disordered" evidence="9">
    <location>
        <begin position="1"/>
        <end position="24"/>
    </location>
</feature>
<evidence type="ECO:0000256" key="8">
    <source>
        <dbReference type="PROSITE-ProRule" id="PRU00071"/>
    </source>
</evidence>
<comment type="subcellular location">
    <subcellularLocation>
        <location evidence="8">Nucleus</location>
    </subcellularLocation>
</comment>
<keyword evidence="7 8" id="KW-0539">Nucleus</keyword>
<keyword evidence="2 8" id="KW-0863">Zinc-finger</keyword>
<dbReference type="GO" id="GO:0008270">
    <property type="term" value="F:zinc ion binding"/>
    <property type="evidence" value="ECO:0007669"/>
    <property type="project" value="UniProtKB-KW"/>
</dbReference>
<dbReference type="PROSITE" id="PS50884">
    <property type="entry name" value="ZF_DOF_2"/>
    <property type="match status" value="1"/>
</dbReference>
<dbReference type="PANTHER" id="PTHR31089">
    <property type="entry name" value="CYCLIC DOF FACTOR 2"/>
    <property type="match status" value="1"/>
</dbReference>
<dbReference type="InterPro" id="IPR045174">
    <property type="entry name" value="Dof"/>
</dbReference>
<dbReference type="AlphaFoldDB" id="A0A9R1NJV9"/>
<keyword evidence="4" id="KW-0805">Transcription regulation</keyword>
<feature type="region of interest" description="Disordered" evidence="9">
    <location>
        <begin position="254"/>
        <end position="285"/>
    </location>
</feature>